<sequence>MAKSRKPEHGTQPITSFFQRVPTRSSQASSSTPTSAQKPILSKVLREAPSFQDACIGGRTRSKGHNTSTSALKRIASPGLLQKQTPEKPKAKFQDDPDVPDSVIYVQNPIRSGSRRLVSQSHSELANITGTRGLGAQDNERLSPDGDITSQTGSRKRARLSSPSPVEDEMVIPSSQSDEMRVDYSTSDSCLSQPSTSAKELDATSDTNMDVHASSPLSSPPTLRFSSPSLSGGRGEVWSRPTTPSPIANANGMMDFMDTSVANLEAEGTDVIIARMKAEAALAAAKASPKREFKDKLDSDDDDDLFIDPFANMKKNKGKQPEHSSHSVSSTSASTAVSEEFNFSMAGRRVSNRTRHAPPRAPVILTGQSDSSSRRLKAKSNPLDAMLREKRQADRGGRGEEAIRHAEEVVRAGRSALMDEISEELGFNDDWDTNTRNSSFMFTPDEPSRSLSFSDADRARLFDLETGESIGKILQTDKEELEHRVVKVLGVPFWSAEVDDSMTGVTLISTSAIVGEQPFLRSLVSAIADEDWSCATLLLQSGQLSVVDMSRQGDVLDFLWSTALSALSPVAVATFHALRSAYRCPQIEPAPLASFNTCARCLVRLGVLPSSLASVGWSTEVLIEVNAVGEHNRLIVLSRMLDLLQSARKANVRPEEVADFVALLVLIGTGNATTEELLKDVMAAIDSFCDCLIPREVPNAVEVDICNRLLAFLSHLTAVNQVYAATLLNGGSIRSQRIARWVAFAILTGRTVVENYSDLPPLENLVELFGYGNKKVSSHLLFKITPDTDYLDLGYRVRLLSVVLNCVHMYGGGILIAIEDGLDALHGAINDTRAAHLDRTRTKQTVKLTSHRIKYQRKATRVGQKLPFSFPKRPQAASAPQSNYE</sequence>
<organism evidence="2 3">
    <name type="scientific">Fistulina hepatica ATCC 64428</name>
    <dbReference type="NCBI Taxonomy" id="1128425"/>
    <lineage>
        <taxon>Eukaryota</taxon>
        <taxon>Fungi</taxon>
        <taxon>Dikarya</taxon>
        <taxon>Basidiomycota</taxon>
        <taxon>Agaricomycotina</taxon>
        <taxon>Agaricomycetes</taxon>
        <taxon>Agaricomycetidae</taxon>
        <taxon>Agaricales</taxon>
        <taxon>Fistulinaceae</taxon>
        <taxon>Fistulina</taxon>
    </lineage>
</organism>
<evidence type="ECO:0000313" key="2">
    <source>
        <dbReference type="EMBL" id="KIY50304.1"/>
    </source>
</evidence>
<feature type="compositionally biased region" description="Polar residues" evidence="1">
    <location>
        <begin position="184"/>
        <end position="208"/>
    </location>
</feature>
<feature type="region of interest" description="Disordered" evidence="1">
    <location>
        <begin position="55"/>
        <end position="101"/>
    </location>
</feature>
<feature type="compositionally biased region" description="Low complexity" evidence="1">
    <location>
        <begin position="25"/>
        <end position="39"/>
    </location>
</feature>
<keyword evidence="3" id="KW-1185">Reference proteome</keyword>
<feature type="region of interest" description="Disordered" evidence="1">
    <location>
        <begin position="1"/>
        <end position="40"/>
    </location>
</feature>
<dbReference type="Proteomes" id="UP000054144">
    <property type="component" value="Unassembled WGS sequence"/>
</dbReference>
<reference evidence="2 3" key="1">
    <citation type="journal article" date="2015" name="Fungal Genet. Biol.">
        <title>Evolution of novel wood decay mechanisms in Agaricales revealed by the genome sequences of Fistulina hepatica and Cylindrobasidium torrendii.</title>
        <authorList>
            <person name="Floudas D."/>
            <person name="Held B.W."/>
            <person name="Riley R."/>
            <person name="Nagy L.G."/>
            <person name="Koehler G."/>
            <person name="Ransdell A.S."/>
            <person name="Younus H."/>
            <person name="Chow J."/>
            <person name="Chiniquy J."/>
            <person name="Lipzen A."/>
            <person name="Tritt A."/>
            <person name="Sun H."/>
            <person name="Haridas S."/>
            <person name="LaButti K."/>
            <person name="Ohm R.A."/>
            <person name="Kues U."/>
            <person name="Blanchette R.A."/>
            <person name="Grigoriev I.V."/>
            <person name="Minto R.E."/>
            <person name="Hibbett D.S."/>
        </authorList>
    </citation>
    <scope>NUCLEOTIDE SEQUENCE [LARGE SCALE GENOMIC DNA]</scope>
    <source>
        <strain evidence="2 3">ATCC 64428</strain>
    </source>
</reference>
<feature type="compositionally biased region" description="Polar residues" evidence="1">
    <location>
        <begin position="12"/>
        <end position="24"/>
    </location>
</feature>
<gene>
    <name evidence="2" type="ORF">FISHEDRAFT_71910</name>
</gene>
<feature type="compositionally biased region" description="Polar residues" evidence="1">
    <location>
        <begin position="215"/>
        <end position="230"/>
    </location>
</feature>
<proteinExistence type="predicted"/>
<feature type="compositionally biased region" description="Basic and acidic residues" evidence="1">
    <location>
        <begin position="85"/>
        <end position="95"/>
    </location>
</feature>
<dbReference type="EMBL" id="KN881676">
    <property type="protein sequence ID" value="KIY50304.1"/>
    <property type="molecule type" value="Genomic_DNA"/>
</dbReference>
<protein>
    <submittedName>
        <fullName evidence="2">Uncharacterized protein</fullName>
    </submittedName>
</protein>
<dbReference type="AlphaFoldDB" id="A0A0D7AGQ9"/>
<feature type="region of interest" description="Disordered" evidence="1">
    <location>
        <begin position="128"/>
        <end position="241"/>
    </location>
</feature>
<evidence type="ECO:0000313" key="3">
    <source>
        <dbReference type="Proteomes" id="UP000054144"/>
    </source>
</evidence>
<name>A0A0D7AGQ9_9AGAR</name>
<feature type="compositionally biased region" description="Low complexity" evidence="1">
    <location>
        <begin position="326"/>
        <end position="338"/>
    </location>
</feature>
<feature type="region of interest" description="Disordered" evidence="1">
    <location>
        <begin position="313"/>
        <end position="382"/>
    </location>
</feature>
<evidence type="ECO:0000256" key="1">
    <source>
        <dbReference type="SAM" id="MobiDB-lite"/>
    </source>
</evidence>
<dbReference type="OrthoDB" id="5599613at2759"/>
<accession>A0A0D7AGQ9</accession>